<dbReference type="PROSITE" id="PS51833">
    <property type="entry name" value="HDOD"/>
    <property type="match status" value="1"/>
</dbReference>
<dbReference type="EMBL" id="JBHTCA010000018">
    <property type="protein sequence ID" value="MFC7410711.1"/>
    <property type="molecule type" value="Genomic_DNA"/>
</dbReference>
<protein>
    <submittedName>
        <fullName evidence="2">HDOD domain-containing protein</fullName>
    </submittedName>
</protein>
<dbReference type="InterPro" id="IPR013976">
    <property type="entry name" value="HDOD"/>
</dbReference>
<keyword evidence="3" id="KW-1185">Reference proteome</keyword>
<evidence type="ECO:0000259" key="1">
    <source>
        <dbReference type="PROSITE" id="PS51833"/>
    </source>
</evidence>
<dbReference type="Proteomes" id="UP001596501">
    <property type="component" value="Unassembled WGS sequence"/>
</dbReference>
<gene>
    <name evidence="2" type="ORF">ACFQPB_17765</name>
</gene>
<organism evidence="2 3">
    <name type="scientific">Hydrogenophaga atypica</name>
    <dbReference type="NCBI Taxonomy" id="249409"/>
    <lineage>
        <taxon>Bacteria</taxon>
        <taxon>Pseudomonadati</taxon>
        <taxon>Pseudomonadota</taxon>
        <taxon>Betaproteobacteria</taxon>
        <taxon>Burkholderiales</taxon>
        <taxon>Comamonadaceae</taxon>
        <taxon>Hydrogenophaga</taxon>
    </lineage>
</organism>
<accession>A0ABW2QMR4</accession>
<proteinExistence type="predicted"/>
<dbReference type="Pfam" id="PF08668">
    <property type="entry name" value="HDOD"/>
    <property type="match status" value="1"/>
</dbReference>
<dbReference type="CDD" id="cd00077">
    <property type="entry name" value="HDc"/>
    <property type="match status" value="1"/>
</dbReference>
<dbReference type="NCBIfam" id="TIGR00277">
    <property type="entry name" value="HDIG"/>
    <property type="match status" value="1"/>
</dbReference>
<evidence type="ECO:0000313" key="3">
    <source>
        <dbReference type="Proteomes" id="UP001596501"/>
    </source>
</evidence>
<comment type="caution">
    <text evidence="2">The sequence shown here is derived from an EMBL/GenBank/DDBJ whole genome shotgun (WGS) entry which is preliminary data.</text>
</comment>
<sequence>MSVPDNRLQALFKQPQALPSAPEVAARLIATFGQDDVDIVAVARDIDRDPVMAAKVLQRANSAFFRLLRPVSTSRDALMVLGLNKVRALVINTALNDCFHAVGTLNLDRYWHHSLVAATLARYIAYPLRMDENLAFTAGLLHGIGELVLHAGLPEAMTEIDRELDLLDPRRAAMERQVLGFSHAEAGAELARRWHFPQRLVDALAQQVSPLEAPQPEPLAALVHLAVWRACIHGTPGDADRLIHTYPDALGLAMGLDHDVLVTEDVPPLRELEAS</sequence>
<feature type="domain" description="HDOD" evidence="1">
    <location>
        <begin position="18"/>
        <end position="210"/>
    </location>
</feature>
<dbReference type="PANTHER" id="PTHR33525:SF6">
    <property type="entry name" value="HDOD DOMAIN-CONTAINING PROTEIN"/>
    <property type="match status" value="1"/>
</dbReference>
<dbReference type="PANTHER" id="PTHR33525">
    <property type="match status" value="1"/>
</dbReference>
<dbReference type="SUPFAM" id="SSF109604">
    <property type="entry name" value="HD-domain/PDEase-like"/>
    <property type="match status" value="1"/>
</dbReference>
<name>A0ABW2QMR4_9BURK</name>
<dbReference type="RefSeq" id="WP_382226149.1">
    <property type="nucleotide sequence ID" value="NZ_JBHTCA010000018.1"/>
</dbReference>
<reference evidence="3" key="1">
    <citation type="journal article" date="2019" name="Int. J. Syst. Evol. Microbiol.">
        <title>The Global Catalogue of Microorganisms (GCM) 10K type strain sequencing project: providing services to taxonomists for standard genome sequencing and annotation.</title>
        <authorList>
            <consortium name="The Broad Institute Genomics Platform"/>
            <consortium name="The Broad Institute Genome Sequencing Center for Infectious Disease"/>
            <person name="Wu L."/>
            <person name="Ma J."/>
        </authorList>
    </citation>
    <scope>NUCLEOTIDE SEQUENCE [LARGE SCALE GENOMIC DNA]</scope>
    <source>
        <strain evidence="3">CGMCC 1.12371</strain>
    </source>
</reference>
<dbReference type="Gene3D" id="1.10.3210.10">
    <property type="entry name" value="Hypothetical protein af1432"/>
    <property type="match status" value="1"/>
</dbReference>
<evidence type="ECO:0000313" key="2">
    <source>
        <dbReference type="EMBL" id="MFC7410711.1"/>
    </source>
</evidence>
<dbReference type="InterPro" id="IPR006675">
    <property type="entry name" value="HDIG_dom"/>
</dbReference>
<dbReference type="InterPro" id="IPR003607">
    <property type="entry name" value="HD/PDEase_dom"/>
</dbReference>
<dbReference type="InterPro" id="IPR052340">
    <property type="entry name" value="RNase_Y/CdgJ"/>
</dbReference>